<evidence type="ECO:0000313" key="2">
    <source>
        <dbReference type="EMBL" id="MBP1839523.1"/>
    </source>
</evidence>
<dbReference type="EMBL" id="JAGGJQ010000003">
    <property type="protein sequence ID" value="MBP1839523.1"/>
    <property type="molecule type" value="Genomic_DNA"/>
</dbReference>
<dbReference type="Proteomes" id="UP001231587">
    <property type="component" value="Unassembled WGS sequence"/>
</dbReference>
<dbReference type="AlphaFoldDB" id="A0A9X1C933"/>
<organism evidence="2 4">
    <name type="scientific">Formosa algae</name>
    <dbReference type="NCBI Taxonomy" id="225843"/>
    <lineage>
        <taxon>Bacteria</taxon>
        <taxon>Pseudomonadati</taxon>
        <taxon>Bacteroidota</taxon>
        <taxon>Flavobacteriia</taxon>
        <taxon>Flavobacteriales</taxon>
        <taxon>Flavobacteriaceae</taxon>
        <taxon>Formosa</taxon>
    </lineage>
</organism>
<proteinExistence type="predicted"/>
<evidence type="ECO:0000259" key="1">
    <source>
        <dbReference type="Pfam" id="PF13524"/>
    </source>
</evidence>
<accession>A0A9X1C933</accession>
<dbReference type="SUPFAM" id="SSF53756">
    <property type="entry name" value="UDP-Glycosyltransferase/glycogen phosphorylase"/>
    <property type="match status" value="1"/>
</dbReference>
<name>A0A9X1C933_9FLAO</name>
<dbReference type="Pfam" id="PF13524">
    <property type="entry name" value="Glyco_trans_1_2"/>
    <property type="match status" value="1"/>
</dbReference>
<dbReference type="Gene3D" id="3.40.50.2000">
    <property type="entry name" value="Glycogen Phosphorylase B"/>
    <property type="match status" value="1"/>
</dbReference>
<keyword evidence="5" id="KW-1185">Reference proteome</keyword>
<dbReference type="InterPro" id="IPR055259">
    <property type="entry name" value="YkvP/CgeB_Glyco_trans-like"/>
</dbReference>
<evidence type="ECO:0000313" key="5">
    <source>
        <dbReference type="Proteomes" id="UP001231587"/>
    </source>
</evidence>
<dbReference type="Proteomes" id="UP001138672">
    <property type="component" value="Unassembled WGS sequence"/>
</dbReference>
<evidence type="ECO:0000313" key="3">
    <source>
        <dbReference type="EMBL" id="MDQ0334827.1"/>
    </source>
</evidence>
<dbReference type="RefSeq" id="WP_057778245.1">
    <property type="nucleotide sequence ID" value="NZ_JAGGJQ010000003.1"/>
</dbReference>
<protein>
    <submittedName>
        <fullName evidence="2">Glycosyltransferase involved in cell wall biosynthesis</fullName>
    </submittedName>
</protein>
<dbReference type="EMBL" id="JAUSUU010000003">
    <property type="protein sequence ID" value="MDQ0334827.1"/>
    <property type="molecule type" value="Genomic_DNA"/>
</dbReference>
<sequence length="382" mass="44689">MKILLIGEYSRLHNSLKEGLEKLGHHVTIIGFGDDFKDYPVDIKLQEYYQTGRSKFLKQVIFKLFKLDLVSRNIQKQFQSYTSQLTHYDVVQLINENAFKTIPKVEKKLLEYIFSHNKNVFLLSCGTDYTSVNYALNKKFKYSILTPYFENRESKKSYYYALKFSTKAYKDLHQYIYKNVKGIIASDLDYHIPLEHNPKYLGLAPNPINTDTLKYSEVDSSNKIVIFHGVNASKYYKKGNNFFTEALEIIQKKHPDKVEILTVTNLPYHEYINTFNKAHIVLDQVYAYDQGFNALEAMAKGKVVFTGAEQDWLSYYNVKENTVAINALPNVEYLVKTLEWLILNPKTIETISKNARRFIESEHYYIDSAKHYLDLWTKVKNA</sequence>
<comment type="caution">
    <text evidence="2">The sequence shown here is derived from an EMBL/GenBank/DDBJ whole genome shotgun (WGS) entry which is preliminary data.</text>
</comment>
<gene>
    <name evidence="2" type="ORF">J2Z56_001434</name>
    <name evidence="3" type="ORF">J2Z57_001260</name>
</gene>
<feature type="domain" description="Spore protein YkvP/CgeB glycosyl transferase-like" evidence="1">
    <location>
        <begin position="259"/>
        <end position="373"/>
    </location>
</feature>
<reference evidence="2" key="1">
    <citation type="submission" date="2021-03" db="EMBL/GenBank/DDBJ databases">
        <title>Genomic Encyclopedia of Type Strains, Phase IV (KMG-IV): sequencing the most valuable type-strain genomes for metagenomic binning, comparative biology and taxonomic classification.</title>
        <authorList>
            <person name="Goeker M."/>
        </authorList>
    </citation>
    <scope>NUCLEOTIDE SEQUENCE</scope>
    <source>
        <strain evidence="2">DSM 15523</strain>
        <strain evidence="3 5">DSM 16476</strain>
    </source>
</reference>
<evidence type="ECO:0000313" key="4">
    <source>
        <dbReference type="Proteomes" id="UP001138672"/>
    </source>
</evidence>
<dbReference type="OrthoDB" id="6638088at2"/>